<proteinExistence type="predicted"/>
<dbReference type="AlphaFoldDB" id="A0A5N5I2C9"/>
<evidence type="ECO:0000259" key="2">
    <source>
        <dbReference type="Pfam" id="PF14303"/>
    </source>
</evidence>
<reference evidence="3 4" key="2">
    <citation type="submission" date="2019-11" db="EMBL/GenBank/DDBJ databases">
        <title>A de novo genome assembly of a pear dwarfing rootstock.</title>
        <authorList>
            <person name="Wang F."/>
            <person name="Wang J."/>
            <person name="Li S."/>
            <person name="Zhang Y."/>
            <person name="Fang M."/>
            <person name="Ma L."/>
            <person name="Zhao Y."/>
            <person name="Jiang S."/>
        </authorList>
    </citation>
    <scope>NUCLEOTIDE SEQUENCE [LARGE SCALE GENOMIC DNA]</scope>
    <source>
        <strain evidence="3">S2</strain>
        <tissue evidence="3">Leaf</tissue>
    </source>
</reference>
<dbReference type="OrthoDB" id="1174951at2759"/>
<protein>
    <recommendedName>
        <fullName evidence="2">No apical meristem-associated C-terminal domain-containing protein</fullName>
    </recommendedName>
</protein>
<feature type="compositionally biased region" description="Polar residues" evidence="1">
    <location>
        <begin position="44"/>
        <end position="54"/>
    </location>
</feature>
<organism evidence="3 4">
    <name type="scientific">Pyrus ussuriensis x Pyrus communis</name>
    <dbReference type="NCBI Taxonomy" id="2448454"/>
    <lineage>
        <taxon>Eukaryota</taxon>
        <taxon>Viridiplantae</taxon>
        <taxon>Streptophyta</taxon>
        <taxon>Embryophyta</taxon>
        <taxon>Tracheophyta</taxon>
        <taxon>Spermatophyta</taxon>
        <taxon>Magnoliopsida</taxon>
        <taxon>eudicotyledons</taxon>
        <taxon>Gunneridae</taxon>
        <taxon>Pentapetalae</taxon>
        <taxon>rosids</taxon>
        <taxon>fabids</taxon>
        <taxon>Rosales</taxon>
        <taxon>Rosaceae</taxon>
        <taxon>Amygdaloideae</taxon>
        <taxon>Maleae</taxon>
        <taxon>Pyrus</taxon>
    </lineage>
</organism>
<keyword evidence="4" id="KW-1185">Reference proteome</keyword>
<feature type="domain" description="No apical meristem-associated C-terminal" evidence="2">
    <location>
        <begin position="1"/>
        <end position="99"/>
    </location>
</feature>
<evidence type="ECO:0000256" key="1">
    <source>
        <dbReference type="SAM" id="MobiDB-lite"/>
    </source>
</evidence>
<dbReference type="Pfam" id="PF14303">
    <property type="entry name" value="NAM-associated"/>
    <property type="match status" value="1"/>
</dbReference>
<gene>
    <name evidence="3" type="ORF">D8674_038714</name>
</gene>
<evidence type="ECO:0000313" key="3">
    <source>
        <dbReference type="EMBL" id="KAB2631810.1"/>
    </source>
</evidence>
<dbReference type="EMBL" id="SMOL01000142">
    <property type="protein sequence ID" value="KAB2631810.1"/>
    <property type="molecule type" value="Genomic_DNA"/>
</dbReference>
<feature type="region of interest" description="Disordered" evidence="1">
    <location>
        <begin position="44"/>
        <end position="67"/>
    </location>
</feature>
<comment type="caution">
    <text evidence="3">The sequence shown here is derived from an EMBL/GenBank/DDBJ whole genome shotgun (WGS) entry which is preliminary data.</text>
</comment>
<dbReference type="Proteomes" id="UP000327157">
    <property type="component" value="Unassembled WGS sequence"/>
</dbReference>
<sequence length="115" mass="12998">MKCWEILRPSPKWNETLFINELSPIANSFSVNNEDLMELVPKTQNSAQTSTQHQRPIGNKKAKAQKENGIAHDIGEEAKLLASSFMACKESFDNKQELKLMMMETSKIETPTRSG</sequence>
<dbReference type="InterPro" id="IPR029466">
    <property type="entry name" value="NAM-associated_C"/>
</dbReference>
<name>A0A5N5I2C9_9ROSA</name>
<accession>A0A5N5I2C9</accession>
<evidence type="ECO:0000313" key="4">
    <source>
        <dbReference type="Proteomes" id="UP000327157"/>
    </source>
</evidence>
<reference evidence="3 4" key="1">
    <citation type="submission" date="2019-09" db="EMBL/GenBank/DDBJ databases">
        <authorList>
            <person name="Ou C."/>
        </authorList>
    </citation>
    <scope>NUCLEOTIDE SEQUENCE [LARGE SCALE GENOMIC DNA]</scope>
    <source>
        <strain evidence="3">S2</strain>
        <tissue evidence="3">Leaf</tissue>
    </source>
</reference>